<keyword evidence="8" id="KW-0021">Allosteric enzyme</keyword>
<evidence type="ECO:0000256" key="9">
    <source>
        <dbReference type="ARBA" id="ARBA00022676"/>
    </source>
</evidence>
<evidence type="ECO:0000256" key="3">
    <source>
        <dbReference type="ARBA" id="ARBA00004784"/>
    </source>
</evidence>
<comment type="catalytic activity">
    <reaction evidence="14">
        <text>cytidine + ATP = CMP + ADP + H(+)</text>
        <dbReference type="Rhea" id="RHEA:24674"/>
        <dbReference type="ChEBI" id="CHEBI:15378"/>
        <dbReference type="ChEBI" id="CHEBI:17562"/>
        <dbReference type="ChEBI" id="CHEBI:30616"/>
        <dbReference type="ChEBI" id="CHEBI:60377"/>
        <dbReference type="ChEBI" id="CHEBI:456216"/>
        <dbReference type="EC" id="2.7.1.48"/>
    </reaction>
</comment>
<evidence type="ECO:0000256" key="12">
    <source>
        <dbReference type="ARBA" id="ARBA00022777"/>
    </source>
</evidence>
<evidence type="ECO:0000256" key="8">
    <source>
        <dbReference type="ARBA" id="ARBA00022533"/>
    </source>
</evidence>
<dbReference type="InterPro" id="IPR027417">
    <property type="entry name" value="P-loop_NTPase"/>
</dbReference>
<evidence type="ECO:0000256" key="6">
    <source>
        <dbReference type="ARBA" id="ARBA00009516"/>
    </source>
</evidence>
<evidence type="ECO:0000256" key="4">
    <source>
        <dbReference type="ARBA" id="ARBA00005180"/>
    </source>
</evidence>
<evidence type="ECO:0000256" key="11">
    <source>
        <dbReference type="ARBA" id="ARBA00022741"/>
    </source>
</evidence>
<dbReference type="SUPFAM" id="SSF52540">
    <property type="entry name" value="P-loop containing nucleoside triphosphate hydrolases"/>
    <property type="match status" value="1"/>
</dbReference>
<comment type="cofactor">
    <cofactor evidence="1">
        <name>Mg(2+)</name>
        <dbReference type="ChEBI" id="CHEBI:18420"/>
    </cofactor>
</comment>
<dbReference type="InterPro" id="IPR000836">
    <property type="entry name" value="PRTase_dom"/>
</dbReference>
<dbReference type="Gene3D" id="3.40.50.2020">
    <property type="match status" value="1"/>
</dbReference>
<organism evidence="17 18">
    <name type="scientific">Cymbomonas tetramitiformis</name>
    <dbReference type="NCBI Taxonomy" id="36881"/>
    <lineage>
        <taxon>Eukaryota</taxon>
        <taxon>Viridiplantae</taxon>
        <taxon>Chlorophyta</taxon>
        <taxon>Pyramimonadophyceae</taxon>
        <taxon>Pyramimonadales</taxon>
        <taxon>Pyramimonadaceae</taxon>
        <taxon>Cymbomonas</taxon>
    </lineage>
</organism>
<comment type="catalytic activity">
    <reaction evidence="14">
        <text>uridine + ATP = UMP + ADP + H(+)</text>
        <dbReference type="Rhea" id="RHEA:16825"/>
        <dbReference type="ChEBI" id="CHEBI:15378"/>
        <dbReference type="ChEBI" id="CHEBI:16704"/>
        <dbReference type="ChEBI" id="CHEBI:30616"/>
        <dbReference type="ChEBI" id="CHEBI:57865"/>
        <dbReference type="ChEBI" id="CHEBI:456216"/>
        <dbReference type="EC" id="2.7.1.48"/>
    </reaction>
</comment>
<dbReference type="PANTHER" id="PTHR10285">
    <property type="entry name" value="URIDINE KINASE"/>
    <property type="match status" value="1"/>
</dbReference>
<dbReference type="FunFam" id="3.40.50.300:FF:000339">
    <property type="entry name" value="Uridine kinase"/>
    <property type="match status" value="1"/>
</dbReference>
<dbReference type="NCBIfam" id="NF004018">
    <property type="entry name" value="PRK05480.1"/>
    <property type="match status" value="1"/>
</dbReference>
<evidence type="ECO:0000256" key="1">
    <source>
        <dbReference type="ARBA" id="ARBA00001946"/>
    </source>
</evidence>
<keyword evidence="13" id="KW-0342">GTP-binding</keyword>
<comment type="caution">
    <text evidence="17">The sequence shown here is derived from an EMBL/GenBank/DDBJ whole genome shotgun (WGS) entry which is preliminary data.</text>
</comment>
<comment type="similarity">
    <text evidence="14">Belongs to the uridine kinase family.</text>
</comment>
<dbReference type="InterPro" id="IPR029057">
    <property type="entry name" value="PRTase-like"/>
</dbReference>
<accession>A0AAE0KXY8</accession>
<keyword evidence="18" id="KW-1185">Reference proteome</keyword>
<evidence type="ECO:0000256" key="5">
    <source>
        <dbReference type="ARBA" id="ARBA00008173"/>
    </source>
</evidence>
<dbReference type="CDD" id="cd06223">
    <property type="entry name" value="PRTases_typeI"/>
    <property type="match status" value="1"/>
</dbReference>
<dbReference type="FunFam" id="3.40.50.2020:FF:000023">
    <property type="entry name" value="Probable uracil phosphoribosyltransferase"/>
    <property type="match status" value="1"/>
</dbReference>
<comment type="similarity">
    <text evidence="5">In the N-terminal section; belongs to the uridine kinase family.</text>
</comment>
<dbReference type="Gene3D" id="3.40.50.300">
    <property type="entry name" value="P-loop containing nucleotide triphosphate hydrolases"/>
    <property type="match status" value="1"/>
</dbReference>
<reference evidence="17 18" key="1">
    <citation type="journal article" date="2015" name="Genome Biol. Evol.">
        <title>Comparative Genomics of a Bacterivorous Green Alga Reveals Evolutionary Causalities and Consequences of Phago-Mixotrophic Mode of Nutrition.</title>
        <authorList>
            <person name="Burns J.A."/>
            <person name="Paasch A."/>
            <person name="Narechania A."/>
            <person name="Kim E."/>
        </authorList>
    </citation>
    <scope>NUCLEOTIDE SEQUENCE [LARGE SCALE GENOMIC DNA]</scope>
    <source>
        <strain evidence="17 18">PLY_AMNH</strain>
    </source>
</reference>
<dbReference type="GO" id="GO:0004849">
    <property type="term" value="F:uridine kinase activity"/>
    <property type="evidence" value="ECO:0007669"/>
    <property type="project" value="UniProtKB-EC"/>
</dbReference>
<dbReference type="CDD" id="cd02023">
    <property type="entry name" value="UMPK"/>
    <property type="match status" value="1"/>
</dbReference>
<dbReference type="GO" id="GO:0005525">
    <property type="term" value="F:GTP binding"/>
    <property type="evidence" value="ECO:0007669"/>
    <property type="project" value="UniProtKB-KW"/>
</dbReference>
<dbReference type="Proteomes" id="UP001190700">
    <property type="component" value="Unassembled WGS sequence"/>
</dbReference>
<dbReference type="EC" id="2.7.1.48" evidence="14"/>
<keyword evidence="10 14" id="KW-0808">Transferase</keyword>
<evidence type="ECO:0000259" key="15">
    <source>
        <dbReference type="Pfam" id="PF00485"/>
    </source>
</evidence>
<dbReference type="Pfam" id="PF00485">
    <property type="entry name" value="PRK"/>
    <property type="match status" value="1"/>
</dbReference>
<keyword evidence="12 14" id="KW-0418">Kinase</keyword>
<evidence type="ECO:0000256" key="7">
    <source>
        <dbReference type="ARBA" id="ARBA00010723"/>
    </source>
</evidence>
<name>A0AAE0KXY8_9CHLO</name>
<protein>
    <recommendedName>
        <fullName evidence="14">Uridine kinase</fullName>
        <ecNumber evidence="14">2.7.1.48</ecNumber>
    </recommendedName>
</protein>
<keyword evidence="9" id="KW-0328">Glycosyltransferase</keyword>
<dbReference type="PRINTS" id="PR00988">
    <property type="entry name" value="URIDINKINASE"/>
</dbReference>
<dbReference type="InterPro" id="IPR000764">
    <property type="entry name" value="Uridine_kinase-like"/>
</dbReference>
<evidence type="ECO:0000256" key="10">
    <source>
        <dbReference type="ARBA" id="ARBA00022679"/>
    </source>
</evidence>
<feature type="domain" description="Phosphoribulokinase/uridine kinase" evidence="15">
    <location>
        <begin position="51"/>
        <end position="231"/>
    </location>
</feature>
<sequence>MYEQTGGLAVGSPPRMNKSISADTNIASTAAGSLAEVAAQAAVTTRCGPFIIGVAGGTASGKTTVCERIMERLHDQRLVMISMDSFYRGLTEDEMKNVKSYNFDHPNAFDSEEIVKVLLALKRGETVEVPEYDFCTHQRSSETKQVNPADVVIIEGILLFQFDEILSLLNMKIFVDTDDDVRLARRIQRDTVSRGRDVQGVIDQYTRFVKPMFENFCLPTKRVADVIIPWARGDNTVAIDLIVQHIRTKLGRNDLTRIYSNLDVLPGNYQTRGMHTIIRDVTVGKSDFAFYSDRLIRLVVEHGLGNLPFKEKIVKTPSGGKYVGLDFCSGICGVSIIRSGEAMENALRACCKGVKIGKILIHRENGDEAVKLIYEKLPKDIANRKVLLMDPILATGNSAIQAIKVLRSKGVPEANILFLTIIASPPGIDALCSVRKVPRCSLQSSVT</sequence>
<dbReference type="EMBL" id="LGRX02014480">
    <property type="protein sequence ID" value="KAK3264545.1"/>
    <property type="molecule type" value="Genomic_DNA"/>
</dbReference>
<gene>
    <name evidence="17" type="ORF">CYMTET_26726</name>
</gene>
<evidence type="ECO:0000313" key="18">
    <source>
        <dbReference type="Proteomes" id="UP001190700"/>
    </source>
</evidence>
<dbReference type="Pfam" id="PF14681">
    <property type="entry name" value="UPRTase"/>
    <property type="match status" value="1"/>
</dbReference>
<evidence type="ECO:0000256" key="14">
    <source>
        <dbReference type="RuleBase" id="RU003825"/>
    </source>
</evidence>
<dbReference type="AlphaFoldDB" id="A0AAE0KXY8"/>
<dbReference type="InterPro" id="IPR006083">
    <property type="entry name" value="PRK/URK"/>
</dbReference>
<evidence type="ECO:0000313" key="17">
    <source>
        <dbReference type="EMBL" id="KAK3264545.1"/>
    </source>
</evidence>
<comment type="similarity">
    <text evidence="7">In the C-terminal section; belongs to the UPRTase family.</text>
</comment>
<keyword evidence="11 14" id="KW-0547">Nucleotide-binding</keyword>
<comment type="pathway">
    <text evidence="4">Pyrimidine metabolism; UMP biosynthesis via salvage pathway; UMP from uracil: step 1/1.</text>
</comment>
<evidence type="ECO:0000256" key="13">
    <source>
        <dbReference type="ARBA" id="ARBA00023134"/>
    </source>
</evidence>
<feature type="domain" description="Phosphoribosyltransferase" evidence="16">
    <location>
        <begin position="268"/>
        <end position="433"/>
    </location>
</feature>
<comment type="pathway">
    <text evidence="2 14">Pyrimidine metabolism; UMP biosynthesis via salvage pathway; UMP from uridine: step 1/1.</text>
</comment>
<dbReference type="GO" id="GO:0016757">
    <property type="term" value="F:glycosyltransferase activity"/>
    <property type="evidence" value="ECO:0007669"/>
    <property type="project" value="UniProtKB-KW"/>
</dbReference>
<comment type="similarity">
    <text evidence="6">Belongs to the UPRTase family.</text>
</comment>
<dbReference type="GO" id="GO:0008655">
    <property type="term" value="P:pyrimidine-containing compound salvage"/>
    <property type="evidence" value="ECO:0007669"/>
    <property type="project" value="UniProtKB-ARBA"/>
</dbReference>
<comment type="pathway">
    <text evidence="3 14">Pyrimidine metabolism; CTP biosynthesis via salvage pathway; CTP from cytidine: step 1/3.</text>
</comment>
<dbReference type="SUPFAM" id="SSF53271">
    <property type="entry name" value="PRTase-like"/>
    <property type="match status" value="1"/>
</dbReference>
<proteinExistence type="inferred from homology"/>
<evidence type="ECO:0000256" key="2">
    <source>
        <dbReference type="ARBA" id="ARBA00004690"/>
    </source>
</evidence>
<keyword evidence="14" id="KW-0067">ATP-binding</keyword>
<dbReference type="NCBIfam" id="TIGR00235">
    <property type="entry name" value="udk"/>
    <property type="match status" value="1"/>
</dbReference>
<evidence type="ECO:0000259" key="16">
    <source>
        <dbReference type="Pfam" id="PF14681"/>
    </source>
</evidence>
<dbReference type="GO" id="GO:0005524">
    <property type="term" value="F:ATP binding"/>
    <property type="evidence" value="ECO:0007669"/>
    <property type="project" value="UniProtKB-KW"/>
</dbReference>